<dbReference type="InterPro" id="IPR000073">
    <property type="entry name" value="AB_hydrolase_1"/>
</dbReference>
<feature type="domain" description="AB hydrolase-1" evidence="2">
    <location>
        <begin position="164"/>
        <end position="380"/>
    </location>
</feature>
<name>A0ABU2NWF9_9ACTN</name>
<comment type="similarity">
    <text evidence="1">Belongs to the AB hydrolase superfamily. FUS2 hydrolase family.</text>
</comment>
<dbReference type="Gene3D" id="1.20.1440.110">
    <property type="entry name" value="acylaminoacyl peptidase"/>
    <property type="match status" value="1"/>
</dbReference>
<dbReference type="GO" id="GO:0016787">
    <property type="term" value="F:hydrolase activity"/>
    <property type="evidence" value="ECO:0007669"/>
    <property type="project" value="UniProtKB-KW"/>
</dbReference>
<comment type="caution">
    <text evidence="3">The sequence shown here is derived from an EMBL/GenBank/DDBJ whole genome shotgun (WGS) entry which is preliminary data.</text>
</comment>
<reference evidence="4" key="1">
    <citation type="submission" date="2023-07" db="EMBL/GenBank/DDBJ databases">
        <title>30 novel species of actinomycetes from the DSMZ collection.</title>
        <authorList>
            <person name="Nouioui I."/>
        </authorList>
    </citation>
    <scope>NUCLEOTIDE SEQUENCE [LARGE SCALE GENOMIC DNA]</scope>
    <source>
        <strain evidence="4">DSM 42041</strain>
    </source>
</reference>
<evidence type="ECO:0000256" key="1">
    <source>
        <dbReference type="ARBA" id="ARBA00038115"/>
    </source>
</evidence>
<gene>
    <name evidence="3" type="ORF">RM572_18905</name>
</gene>
<evidence type="ECO:0000313" key="4">
    <source>
        <dbReference type="Proteomes" id="UP001183414"/>
    </source>
</evidence>
<dbReference type="Pfam" id="PF12697">
    <property type="entry name" value="Abhydrolase_6"/>
    <property type="match status" value="1"/>
</dbReference>
<proteinExistence type="inferred from homology"/>
<dbReference type="InterPro" id="IPR029058">
    <property type="entry name" value="AB_hydrolase_fold"/>
</dbReference>
<dbReference type="EMBL" id="JAVREQ010000017">
    <property type="protein sequence ID" value="MDT0380827.1"/>
    <property type="molecule type" value="Genomic_DNA"/>
</dbReference>
<evidence type="ECO:0000259" key="2">
    <source>
        <dbReference type="Pfam" id="PF12697"/>
    </source>
</evidence>
<keyword evidence="3" id="KW-0378">Hydrolase</keyword>
<accession>A0ABU2NWF9</accession>
<dbReference type="PANTHER" id="PTHR22946:SF12">
    <property type="entry name" value="CONIDIAL PIGMENT BIOSYNTHESIS PROTEIN AYG1 (AFU_ORTHOLOGUE AFUA_2G17550)"/>
    <property type="match status" value="1"/>
</dbReference>
<dbReference type="PANTHER" id="PTHR22946">
    <property type="entry name" value="DIENELACTONE HYDROLASE DOMAIN-CONTAINING PROTEIN-RELATED"/>
    <property type="match status" value="1"/>
</dbReference>
<keyword evidence="4" id="KW-1185">Reference proteome</keyword>
<sequence length="397" mass="44116">MELFEDPLFQTFAERVAMTATRGGAEWGEVRLTAERVSEGDRDSWHEEWTRTARIVEGWAEESARGGHRVSAREAFLRACTYHRIAYYPLFGEPVDPRLVMSFGRSAACFERFAALAEPRLLPQEIPYEGTTLPGCFCPADASGTPRPLLIAVNGYDSALPEMYWSHAVPALRRGYHCLLVDGPGQGRALIEQGLHLRPDWEHVIGPVVDHALTLPGVDGDRLVLMGWSLGGYLAPRAAAGEPRVAALVADPGQWDMIDAFRTQLPLPRGLRDRLPDVDPGELEPHLTPLVENPVHCWKMVQRAMWVHGVKNLGEYVVDTGRYRLSDVAARIACPTLVAVAEDDPVGAAAETLYDALTCPRTLVRFSEAEGAADHVECWNRSRFDQRVFDWLDDVLA</sequence>
<evidence type="ECO:0000313" key="3">
    <source>
        <dbReference type="EMBL" id="MDT0380827.1"/>
    </source>
</evidence>
<dbReference type="RefSeq" id="WP_311674534.1">
    <property type="nucleotide sequence ID" value="NZ_JAVREQ010000017.1"/>
</dbReference>
<organism evidence="3 4">
    <name type="scientific">Streptomyces hazeniae</name>
    <dbReference type="NCBI Taxonomy" id="3075538"/>
    <lineage>
        <taxon>Bacteria</taxon>
        <taxon>Bacillati</taxon>
        <taxon>Actinomycetota</taxon>
        <taxon>Actinomycetes</taxon>
        <taxon>Kitasatosporales</taxon>
        <taxon>Streptomycetaceae</taxon>
        <taxon>Streptomyces</taxon>
    </lineage>
</organism>
<protein>
    <submittedName>
        <fullName evidence="3">Alpha/beta fold hydrolase</fullName>
    </submittedName>
</protein>
<dbReference type="SUPFAM" id="SSF53474">
    <property type="entry name" value="alpha/beta-Hydrolases"/>
    <property type="match status" value="1"/>
</dbReference>
<dbReference type="InterPro" id="IPR050261">
    <property type="entry name" value="FrsA_esterase"/>
</dbReference>
<dbReference type="Proteomes" id="UP001183414">
    <property type="component" value="Unassembled WGS sequence"/>
</dbReference>
<dbReference type="Gene3D" id="3.40.50.1820">
    <property type="entry name" value="alpha/beta hydrolase"/>
    <property type="match status" value="1"/>
</dbReference>